<organism evidence="2 3">
    <name type="scientific">Pomacea canaliculata</name>
    <name type="common">Golden apple snail</name>
    <dbReference type="NCBI Taxonomy" id="400727"/>
    <lineage>
        <taxon>Eukaryota</taxon>
        <taxon>Metazoa</taxon>
        <taxon>Spiralia</taxon>
        <taxon>Lophotrochozoa</taxon>
        <taxon>Mollusca</taxon>
        <taxon>Gastropoda</taxon>
        <taxon>Caenogastropoda</taxon>
        <taxon>Architaenioglossa</taxon>
        <taxon>Ampullarioidea</taxon>
        <taxon>Ampullariidae</taxon>
        <taxon>Pomacea</taxon>
    </lineage>
</organism>
<feature type="domain" description="EF-hand" evidence="1">
    <location>
        <begin position="57"/>
        <end position="92"/>
    </location>
</feature>
<proteinExistence type="predicted"/>
<dbReference type="EMBL" id="PZQS01000002">
    <property type="protein sequence ID" value="PVD35971.1"/>
    <property type="molecule type" value="Genomic_DNA"/>
</dbReference>
<reference evidence="2 3" key="1">
    <citation type="submission" date="2018-04" db="EMBL/GenBank/DDBJ databases">
        <title>The genome of golden apple snail Pomacea canaliculata provides insight into stress tolerance and invasive adaptation.</title>
        <authorList>
            <person name="Liu C."/>
            <person name="Liu B."/>
            <person name="Ren Y."/>
            <person name="Zhang Y."/>
            <person name="Wang H."/>
            <person name="Li S."/>
            <person name="Jiang F."/>
            <person name="Yin L."/>
            <person name="Zhang G."/>
            <person name="Qian W."/>
            <person name="Fan W."/>
        </authorList>
    </citation>
    <scope>NUCLEOTIDE SEQUENCE [LARGE SCALE GENOMIC DNA]</scope>
    <source>
        <strain evidence="2">SZHN2017</strain>
        <tissue evidence="2">Muscle</tissue>
    </source>
</reference>
<keyword evidence="3" id="KW-1185">Reference proteome</keyword>
<name>A0A2T7PRB6_POMCA</name>
<dbReference type="InterPro" id="IPR011992">
    <property type="entry name" value="EF-hand-dom_pair"/>
</dbReference>
<protein>
    <recommendedName>
        <fullName evidence="1">EF-hand domain-containing protein</fullName>
    </recommendedName>
</protein>
<gene>
    <name evidence="2" type="ORF">C0Q70_02940</name>
</gene>
<dbReference type="PROSITE" id="PS50222">
    <property type="entry name" value="EF_HAND_2"/>
    <property type="match status" value="1"/>
</dbReference>
<comment type="caution">
    <text evidence="2">The sequence shown here is derived from an EMBL/GenBank/DDBJ whole genome shotgun (WGS) entry which is preliminary data.</text>
</comment>
<dbReference type="InterPro" id="IPR002048">
    <property type="entry name" value="EF_hand_dom"/>
</dbReference>
<evidence type="ECO:0000259" key="1">
    <source>
        <dbReference type="PROSITE" id="PS50222"/>
    </source>
</evidence>
<dbReference type="OrthoDB" id="6084396at2759"/>
<dbReference type="AlphaFoldDB" id="A0A2T7PRB6"/>
<evidence type="ECO:0000313" key="3">
    <source>
        <dbReference type="Proteomes" id="UP000245119"/>
    </source>
</evidence>
<dbReference type="Proteomes" id="UP000245119">
    <property type="component" value="Linkage Group LG2"/>
</dbReference>
<evidence type="ECO:0000313" key="2">
    <source>
        <dbReference type="EMBL" id="PVD35971.1"/>
    </source>
</evidence>
<sequence>MRGSYVVCVYCTVPAPPSHEAIDRRRCAKDLQQVRQNFVQRLKKPDALTMLQEEFSLTEKEAEIIFELFDKDQNCELSLWEFQQFYTTVGANAHEMIDSFHKLEKDHSGTIDIEQAWDTLRKMKTEEGNQLRDEDIEMLLKTTAGEEKVITLPKFINLMCRLKVYRS</sequence>
<accession>A0A2T7PRB6</accession>
<dbReference type="GO" id="GO:0005509">
    <property type="term" value="F:calcium ion binding"/>
    <property type="evidence" value="ECO:0007669"/>
    <property type="project" value="InterPro"/>
</dbReference>
<dbReference type="SUPFAM" id="SSF47473">
    <property type="entry name" value="EF-hand"/>
    <property type="match status" value="1"/>
</dbReference>
<dbReference type="Gene3D" id="1.10.238.10">
    <property type="entry name" value="EF-hand"/>
    <property type="match status" value="1"/>
</dbReference>